<dbReference type="STRING" id="390242.SAMN04488024_101379"/>
<evidence type="ECO:0000313" key="2">
    <source>
        <dbReference type="EMBL" id="SDC15108.1"/>
    </source>
</evidence>
<evidence type="ECO:0000259" key="1">
    <source>
        <dbReference type="Pfam" id="PF22292"/>
    </source>
</evidence>
<dbReference type="EMBL" id="FMZH01000001">
    <property type="protein sequence ID" value="SDC15108.1"/>
    <property type="molecule type" value="Genomic_DNA"/>
</dbReference>
<proteinExistence type="predicted"/>
<evidence type="ECO:0000313" key="3">
    <source>
        <dbReference type="Proteomes" id="UP000199455"/>
    </source>
</evidence>
<name>A0A1G6J8J2_9SPHI</name>
<keyword evidence="3" id="KW-1185">Reference proteome</keyword>
<feature type="domain" description="DUF6965" evidence="1">
    <location>
        <begin position="9"/>
        <end position="75"/>
    </location>
</feature>
<organism evidence="2 3">
    <name type="scientific">Pedobacter soli</name>
    <dbReference type="NCBI Taxonomy" id="390242"/>
    <lineage>
        <taxon>Bacteria</taxon>
        <taxon>Pseudomonadati</taxon>
        <taxon>Bacteroidota</taxon>
        <taxon>Sphingobacteriia</taxon>
        <taxon>Sphingobacteriales</taxon>
        <taxon>Sphingobacteriaceae</taxon>
        <taxon>Pedobacter</taxon>
    </lineage>
</organism>
<sequence length="77" mass="8859">MVTLCMTLEELKQLEDFFANAAPQQVPIYLNEATIITNYKHFLESHFLPLRLNPDAKVNAPLIHRLKLLKLLIESNA</sequence>
<dbReference type="AlphaFoldDB" id="A0A1G6J8J2"/>
<accession>A0A1G6J8J2</accession>
<dbReference type="Proteomes" id="UP000199455">
    <property type="component" value="Unassembled WGS sequence"/>
</dbReference>
<dbReference type="InterPro" id="IPR054238">
    <property type="entry name" value="DUF6965"/>
</dbReference>
<gene>
    <name evidence="2" type="ORF">SAMN04488024_101379</name>
</gene>
<dbReference type="Pfam" id="PF22292">
    <property type="entry name" value="DUF6965"/>
    <property type="match status" value="1"/>
</dbReference>
<protein>
    <recommendedName>
        <fullName evidence="1">DUF6965 domain-containing protein</fullName>
    </recommendedName>
</protein>
<reference evidence="3" key="1">
    <citation type="submission" date="2016-10" db="EMBL/GenBank/DDBJ databases">
        <authorList>
            <person name="Varghese N."/>
            <person name="Submissions S."/>
        </authorList>
    </citation>
    <scope>NUCLEOTIDE SEQUENCE [LARGE SCALE GENOMIC DNA]</scope>
    <source>
        <strain evidence="3">DSM 18609</strain>
    </source>
</reference>